<protein>
    <submittedName>
        <fullName evidence="1">Uncharacterized protein</fullName>
    </submittedName>
</protein>
<gene>
    <name evidence="1" type="ORF">CLMAG_37180</name>
</gene>
<comment type="caution">
    <text evidence="1">The sequence shown here is derived from an EMBL/GenBank/DDBJ whole genome shotgun (WGS) entry which is preliminary data.</text>
</comment>
<sequence>MKKILASLLLISSIMCCNNFESDNHQKAKHRYGEKILVFIR</sequence>
<keyword evidence="2" id="KW-1185">Reference proteome</keyword>
<dbReference type="Proteomes" id="UP000076603">
    <property type="component" value="Unassembled WGS sequence"/>
</dbReference>
<name>A0A162S5M3_9CLOT</name>
<proteinExistence type="predicted"/>
<reference evidence="1 2" key="1">
    <citation type="submission" date="2016-04" db="EMBL/GenBank/DDBJ databases">
        <title>Genome sequence of Clostridium magnum DSM 2767.</title>
        <authorList>
            <person name="Poehlein A."/>
            <person name="Uhlig R."/>
            <person name="Fischer R."/>
            <person name="Bahl H."/>
            <person name="Daniel R."/>
        </authorList>
    </citation>
    <scope>NUCLEOTIDE SEQUENCE [LARGE SCALE GENOMIC DNA]</scope>
    <source>
        <strain evidence="1 2">DSM 2767</strain>
    </source>
</reference>
<dbReference type="EMBL" id="LWAE01000004">
    <property type="protein sequence ID" value="KZL90807.1"/>
    <property type="molecule type" value="Genomic_DNA"/>
</dbReference>
<dbReference type="AlphaFoldDB" id="A0A162S5M3"/>
<accession>A0A162S5M3</accession>
<evidence type="ECO:0000313" key="2">
    <source>
        <dbReference type="Proteomes" id="UP000076603"/>
    </source>
</evidence>
<dbReference type="PATRIC" id="fig|1121326.3.peg.3762"/>
<organism evidence="1 2">
    <name type="scientific">Clostridium magnum DSM 2767</name>
    <dbReference type="NCBI Taxonomy" id="1121326"/>
    <lineage>
        <taxon>Bacteria</taxon>
        <taxon>Bacillati</taxon>
        <taxon>Bacillota</taxon>
        <taxon>Clostridia</taxon>
        <taxon>Eubacteriales</taxon>
        <taxon>Clostridiaceae</taxon>
        <taxon>Clostridium</taxon>
    </lineage>
</organism>
<evidence type="ECO:0000313" key="1">
    <source>
        <dbReference type="EMBL" id="KZL90807.1"/>
    </source>
</evidence>